<dbReference type="Proteomes" id="UP000192578">
    <property type="component" value="Unassembled WGS sequence"/>
</dbReference>
<keyword evidence="2" id="KW-1133">Transmembrane helix</keyword>
<dbReference type="PANTHER" id="PTHR23320:SF173">
    <property type="entry name" value="MARVEL DOMAIN-CONTAINING PROTEIN-RELATED"/>
    <property type="match status" value="1"/>
</dbReference>
<keyword evidence="2" id="KW-0812">Transmembrane</keyword>
<keyword evidence="2" id="KW-0472">Membrane</keyword>
<proteinExistence type="predicted"/>
<feature type="compositionally biased region" description="Low complexity" evidence="1">
    <location>
        <begin position="314"/>
        <end position="325"/>
    </location>
</feature>
<dbReference type="OrthoDB" id="10067246at2759"/>
<feature type="region of interest" description="Disordered" evidence="1">
    <location>
        <begin position="279"/>
        <end position="347"/>
    </location>
</feature>
<dbReference type="EMBL" id="MTYJ01000159">
    <property type="protein sequence ID" value="OQV11874.1"/>
    <property type="molecule type" value="Genomic_DNA"/>
</dbReference>
<evidence type="ECO:0000313" key="4">
    <source>
        <dbReference type="Proteomes" id="UP000192578"/>
    </source>
</evidence>
<protein>
    <submittedName>
        <fullName evidence="3">Uncharacterized protein</fullName>
    </submittedName>
</protein>
<feature type="compositionally biased region" description="Low complexity" evidence="1">
    <location>
        <begin position="294"/>
        <end position="307"/>
    </location>
</feature>
<sequence>NEDLKVRKEMPPMAVHRGFHPIDADEPAGGETQTPLRAVKVLSGFQIALGCLSMVVQGVFTGIMLLHIVQPEMRHFLVSFGVWAGLVFLATGILGLRLRAAHFGHSHNHHQTTTATNKRGSHRALATAFLTMNILSAVCAGILFGVNIINLFWLSHRPLFLAPFYVMRHGEIYLYLPLTGILLAVGVLELVLSAVCASLCCSLRFQCCRRGRGSGGRLRSFTDYPSAGTMDSAAGGSIARRILRSYSQFSLVPAGTAVAHVATATHGPAPSFAAALPPPPSYEEAWDPSRRAVRGSSTTSATTADVAPTLTSVDRGSTTSATTDGGAREPRSNAKVYQNMRLSRTSF</sequence>
<dbReference type="PANTHER" id="PTHR23320">
    <property type="entry name" value="MEMBRANE-SPANNING 4-DOMAINS SUBFAMILY A MS4A -RELATED"/>
    <property type="match status" value="1"/>
</dbReference>
<keyword evidence="4" id="KW-1185">Reference proteome</keyword>
<feature type="non-terminal residue" evidence="3">
    <location>
        <position position="1"/>
    </location>
</feature>
<evidence type="ECO:0000256" key="1">
    <source>
        <dbReference type="SAM" id="MobiDB-lite"/>
    </source>
</evidence>
<dbReference type="InterPro" id="IPR030417">
    <property type="entry name" value="MS4A"/>
</dbReference>
<dbReference type="AlphaFoldDB" id="A0A1W0W9I6"/>
<feature type="transmembrane region" description="Helical" evidence="2">
    <location>
        <begin position="75"/>
        <end position="96"/>
    </location>
</feature>
<feature type="transmembrane region" description="Helical" evidence="2">
    <location>
        <begin position="47"/>
        <end position="69"/>
    </location>
</feature>
<comment type="caution">
    <text evidence="3">The sequence shown here is derived from an EMBL/GenBank/DDBJ whole genome shotgun (WGS) entry which is preliminary data.</text>
</comment>
<evidence type="ECO:0000313" key="3">
    <source>
        <dbReference type="EMBL" id="OQV11874.1"/>
    </source>
</evidence>
<reference evidence="4" key="1">
    <citation type="submission" date="2017-01" db="EMBL/GenBank/DDBJ databases">
        <title>Comparative genomics of anhydrobiosis in the tardigrade Hypsibius dujardini.</title>
        <authorList>
            <person name="Yoshida Y."/>
            <person name="Koutsovoulos G."/>
            <person name="Laetsch D."/>
            <person name="Stevens L."/>
            <person name="Kumar S."/>
            <person name="Horikawa D."/>
            <person name="Ishino K."/>
            <person name="Komine S."/>
            <person name="Tomita M."/>
            <person name="Blaxter M."/>
            <person name="Arakawa K."/>
        </authorList>
    </citation>
    <scope>NUCLEOTIDE SEQUENCE [LARGE SCALE GENOMIC DNA]</scope>
    <source>
        <strain evidence="4">Z151</strain>
    </source>
</reference>
<organism evidence="3 4">
    <name type="scientific">Hypsibius exemplaris</name>
    <name type="common">Freshwater tardigrade</name>
    <dbReference type="NCBI Taxonomy" id="2072580"/>
    <lineage>
        <taxon>Eukaryota</taxon>
        <taxon>Metazoa</taxon>
        <taxon>Ecdysozoa</taxon>
        <taxon>Tardigrada</taxon>
        <taxon>Eutardigrada</taxon>
        <taxon>Parachela</taxon>
        <taxon>Hypsibioidea</taxon>
        <taxon>Hypsibiidae</taxon>
        <taxon>Hypsibius</taxon>
    </lineage>
</organism>
<evidence type="ECO:0000256" key="2">
    <source>
        <dbReference type="SAM" id="Phobius"/>
    </source>
</evidence>
<gene>
    <name evidence="3" type="ORF">BV898_20161</name>
</gene>
<feature type="transmembrane region" description="Helical" evidence="2">
    <location>
        <begin position="174"/>
        <end position="203"/>
    </location>
</feature>
<feature type="transmembrane region" description="Helical" evidence="2">
    <location>
        <begin position="128"/>
        <end position="154"/>
    </location>
</feature>
<accession>A0A1W0W9I6</accession>
<name>A0A1W0W9I6_HYPEX</name>